<dbReference type="AlphaFoldDB" id="M5U0D6"/>
<dbReference type="EMBL" id="ANOH01000243">
    <property type="protein sequence ID" value="EMI54937.1"/>
    <property type="molecule type" value="Genomic_DNA"/>
</dbReference>
<dbReference type="Proteomes" id="UP000011885">
    <property type="component" value="Unassembled WGS sequence"/>
</dbReference>
<name>M5U0D6_9BACT</name>
<reference evidence="1 2" key="1">
    <citation type="journal article" date="2013" name="Mar. Genomics">
        <title>Expression of sulfatases in Rhodopirellula baltica and the diversity of sulfatases in the genus Rhodopirellula.</title>
        <authorList>
            <person name="Wegner C.E."/>
            <person name="Richter-Heitmann T."/>
            <person name="Klindworth A."/>
            <person name="Klockow C."/>
            <person name="Richter M."/>
            <person name="Achstetter T."/>
            <person name="Glockner F.O."/>
            <person name="Harder J."/>
        </authorList>
    </citation>
    <scope>NUCLEOTIDE SEQUENCE [LARGE SCALE GENOMIC DNA]</scope>
    <source>
        <strain evidence="1 2">SM41</strain>
    </source>
</reference>
<comment type="caution">
    <text evidence="1">The sequence shown here is derived from an EMBL/GenBank/DDBJ whole genome shotgun (WGS) entry which is preliminary data.</text>
</comment>
<keyword evidence="2" id="KW-1185">Reference proteome</keyword>
<proteinExistence type="predicted"/>
<accession>M5U0D6</accession>
<evidence type="ECO:0000313" key="2">
    <source>
        <dbReference type="Proteomes" id="UP000011885"/>
    </source>
</evidence>
<sequence length="73" mass="8158">MFRHSPTKTPNVLATFATGWMFVGRTERSDVPAIHTTAGYASQSLLHPAYFNHEPISRYQPLRAPPCEAQTTV</sequence>
<gene>
    <name evidence="1" type="ORF">RSSM_03603</name>
</gene>
<evidence type="ECO:0000313" key="1">
    <source>
        <dbReference type="EMBL" id="EMI54937.1"/>
    </source>
</evidence>
<dbReference type="PATRIC" id="fig|1263870.3.peg.3824"/>
<protein>
    <submittedName>
        <fullName evidence="1">Uncharacterized protein</fullName>
    </submittedName>
</protein>
<organism evidence="1 2">
    <name type="scientific">Rhodopirellula sallentina SM41</name>
    <dbReference type="NCBI Taxonomy" id="1263870"/>
    <lineage>
        <taxon>Bacteria</taxon>
        <taxon>Pseudomonadati</taxon>
        <taxon>Planctomycetota</taxon>
        <taxon>Planctomycetia</taxon>
        <taxon>Pirellulales</taxon>
        <taxon>Pirellulaceae</taxon>
        <taxon>Rhodopirellula</taxon>
    </lineage>
</organism>